<accession>A0ABY9SY30</accession>
<evidence type="ECO:0000256" key="1">
    <source>
        <dbReference type="ARBA" id="ARBA00022741"/>
    </source>
</evidence>
<dbReference type="Pfam" id="PF00004">
    <property type="entry name" value="AAA"/>
    <property type="match status" value="1"/>
</dbReference>
<evidence type="ECO:0000256" key="3">
    <source>
        <dbReference type="PROSITE-ProRule" id="PRU00339"/>
    </source>
</evidence>
<keyword evidence="1" id="KW-0547">Nucleotide-binding</keyword>
<dbReference type="EMBL" id="CP134050">
    <property type="protein sequence ID" value="WNC12740.1"/>
    <property type="molecule type" value="Genomic_DNA"/>
</dbReference>
<dbReference type="PROSITE" id="PS50005">
    <property type="entry name" value="TPR"/>
    <property type="match status" value="1"/>
</dbReference>
<dbReference type="GO" id="GO:0005524">
    <property type="term" value="F:ATP binding"/>
    <property type="evidence" value="ECO:0007669"/>
    <property type="project" value="UniProtKB-KW"/>
</dbReference>
<dbReference type="InterPro" id="IPR003959">
    <property type="entry name" value="ATPase_AAA_core"/>
</dbReference>
<dbReference type="Gene3D" id="1.10.8.60">
    <property type="match status" value="1"/>
</dbReference>
<dbReference type="Proteomes" id="UP001256827">
    <property type="component" value="Chromosome"/>
</dbReference>
<dbReference type="InterPro" id="IPR003593">
    <property type="entry name" value="AAA+_ATPase"/>
</dbReference>
<dbReference type="SUPFAM" id="SSF48452">
    <property type="entry name" value="TPR-like"/>
    <property type="match status" value="1"/>
</dbReference>
<keyword evidence="2 5" id="KW-0067">ATP-binding</keyword>
<organism evidence="5 6">
    <name type="scientific">Brevibacillus brevis</name>
    <name type="common">Bacillus brevis</name>
    <dbReference type="NCBI Taxonomy" id="1393"/>
    <lineage>
        <taxon>Bacteria</taxon>
        <taxon>Bacillati</taxon>
        <taxon>Bacillota</taxon>
        <taxon>Bacilli</taxon>
        <taxon>Bacillales</taxon>
        <taxon>Paenibacillaceae</taxon>
        <taxon>Brevibacillus</taxon>
    </lineage>
</organism>
<proteinExistence type="predicted"/>
<dbReference type="InterPro" id="IPR019734">
    <property type="entry name" value="TPR_rpt"/>
</dbReference>
<keyword evidence="6" id="KW-1185">Reference proteome</keyword>
<reference evidence="5 6" key="1">
    <citation type="submission" date="2023-09" db="EMBL/GenBank/DDBJ databases">
        <title>Complete Genome and Methylome dissection of Bacillus brevis NEB573 original source of BbsI restriction endonuclease.</title>
        <authorList>
            <person name="Fomenkov A."/>
            <person name="Roberts R.D."/>
        </authorList>
    </citation>
    <scope>NUCLEOTIDE SEQUENCE [LARGE SCALE GENOMIC DNA]</scope>
    <source>
        <strain evidence="5 6">NEB573</strain>
    </source>
</reference>
<name>A0ABY9SY30_BREBE</name>
<evidence type="ECO:0000256" key="2">
    <source>
        <dbReference type="ARBA" id="ARBA00022840"/>
    </source>
</evidence>
<dbReference type="Gene3D" id="3.40.50.300">
    <property type="entry name" value="P-loop containing nucleotide triphosphate hydrolases"/>
    <property type="match status" value="1"/>
</dbReference>
<dbReference type="RefSeq" id="WP_310764260.1">
    <property type="nucleotide sequence ID" value="NZ_CP134050.1"/>
</dbReference>
<evidence type="ECO:0000313" key="5">
    <source>
        <dbReference type="EMBL" id="WNC12740.1"/>
    </source>
</evidence>
<dbReference type="InterPro" id="IPR050168">
    <property type="entry name" value="AAA_ATPase_domain"/>
</dbReference>
<dbReference type="Gene3D" id="1.25.40.10">
    <property type="entry name" value="Tetratricopeptide repeat domain"/>
    <property type="match status" value="1"/>
</dbReference>
<dbReference type="PANTHER" id="PTHR23077">
    <property type="entry name" value="AAA-FAMILY ATPASE"/>
    <property type="match status" value="1"/>
</dbReference>
<gene>
    <name evidence="5" type="ORF">RGB73_18635</name>
</gene>
<feature type="repeat" description="TPR" evidence="3">
    <location>
        <begin position="18"/>
        <end position="51"/>
    </location>
</feature>
<protein>
    <submittedName>
        <fullName evidence="5">ATP-binding protein</fullName>
    </submittedName>
</protein>
<dbReference type="PANTHER" id="PTHR23077:SF171">
    <property type="entry name" value="NUCLEAR VALOSIN-CONTAINING PROTEIN-LIKE"/>
    <property type="match status" value="1"/>
</dbReference>
<dbReference type="InterPro" id="IPR027417">
    <property type="entry name" value="P-loop_NTPase"/>
</dbReference>
<feature type="domain" description="AAA+ ATPase" evidence="4">
    <location>
        <begin position="150"/>
        <end position="287"/>
    </location>
</feature>
<dbReference type="InterPro" id="IPR011990">
    <property type="entry name" value="TPR-like_helical_dom_sf"/>
</dbReference>
<keyword evidence="3" id="KW-0802">TPR repeat</keyword>
<sequence length="397" mass="44478">MTKIEILKSMVRGDQKNAAAWYLLGLEYTEQHNRVEALLAFTQALAYGDEELKQSVIRELNKLSREAPQSTGAEVQETEVLLSKGKHTPAVMRVIEGGKNRKNRSDQPLTEKVVDFSEVGGLHDVKEAIRIKMVQPVLTPQLYERFRKRAGGGVLLYGPPGCGKTFLARAAAGECSAKLYHVQVADILDPYVGASEQNIRDLFASARQHRPAVLFLDEMDALGYHRGKSASPWMRGMIDQLLAEMERAARQLDRLLLLGATNLPWDVDPAFFHSGRFDKVVFVGPPDSEARAAIFRLKLEGRPTEPIDYAQLAGWTELYSGADIEYVVELATEQVLHDILATGIERPIRMSDLRESIAATRPTTIEWLRTAKNYVKYANDEGLYDGVEQFLTAHKRI</sequence>
<evidence type="ECO:0000313" key="6">
    <source>
        <dbReference type="Proteomes" id="UP001256827"/>
    </source>
</evidence>
<evidence type="ECO:0000259" key="4">
    <source>
        <dbReference type="SMART" id="SM00382"/>
    </source>
</evidence>
<dbReference type="SUPFAM" id="SSF52540">
    <property type="entry name" value="P-loop containing nucleoside triphosphate hydrolases"/>
    <property type="match status" value="1"/>
</dbReference>
<dbReference type="SMART" id="SM00382">
    <property type="entry name" value="AAA"/>
    <property type="match status" value="1"/>
</dbReference>